<dbReference type="SMART" id="SM00360">
    <property type="entry name" value="RRM"/>
    <property type="match status" value="2"/>
</dbReference>
<feature type="domain" description="RRM" evidence="5">
    <location>
        <begin position="85"/>
        <end position="167"/>
    </location>
</feature>
<keyword evidence="2 3" id="KW-0694">RNA-binding</keyword>
<organism evidence="6 7">
    <name type="scientific">Geranomyces variabilis</name>
    <dbReference type="NCBI Taxonomy" id="109894"/>
    <lineage>
        <taxon>Eukaryota</taxon>
        <taxon>Fungi</taxon>
        <taxon>Fungi incertae sedis</taxon>
        <taxon>Chytridiomycota</taxon>
        <taxon>Chytridiomycota incertae sedis</taxon>
        <taxon>Chytridiomycetes</taxon>
        <taxon>Spizellomycetales</taxon>
        <taxon>Powellomycetaceae</taxon>
        <taxon>Geranomyces</taxon>
    </lineage>
</organism>
<dbReference type="InterPro" id="IPR035979">
    <property type="entry name" value="RBD_domain_sf"/>
</dbReference>
<evidence type="ECO:0000313" key="6">
    <source>
        <dbReference type="EMBL" id="KAJ3177438.1"/>
    </source>
</evidence>
<evidence type="ECO:0000259" key="5">
    <source>
        <dbReference type="PROSITE" id="PS50102"/>
    </source>
</evidence>
<dbReference type="Pfam" id="PF00076">
    <property type="entry name" value="RRM_1"/>
    <property type="match status" value="2"/>
</dbReference>
<feature type="domain" description="RRM" evidence="5">
    <location>
        <begin position="169"/>
        <end position="249"/>
    </location>
</feature>
<dbReference type="PANTHER" id="PTHR48032:SF6">
    <property type="entry name" value="RNA-BINDING (RRM_RBD_RNP MOTIFS) FAMILY PROTEIN"/>
    <property type="match status" value="1"/>
</dbReference>
<keyword evidence="7" id="KW-1185">Reference proteome</keyword>
<evidence type="ECO:0000256" key="2">
    <source>
        <dbReference type="ARBA" id="ARBA00022884"/>
    </source>
</evidence>
<dbReference type="GO" id="GO:0003729">
    <property type="term" value="F:mRNA binding"/>
    <property type="evidence" value="ECO:0007669"/>
    <property type="project" value="TreeGrafter"/>
</dbReference>
<dbReference type="InterPro" id="IPR000504">
    <property type="entry name" value="RRM_dom"/>
</dbReference>
<dbReference type="FunFam" id="3.30.70.330:FF:000025">
    <property type="entry name" value="RNA-binding protein Musashi homolog 2 isoform X1"/>
    <property type="match status" value="1"/>
</dbReference>
<dbReference type="CDD" id="cd12577">
    <property type="entry name" value="RRM1_Hrp1p"/>
    <property type="match status" value="1"/>
</dbReference>
<evidence type="ECO:0000256" key="1">
    <source>
        <dbReference type="ARBA" id="ARBA00022737"/>
    </source>
</evidence>
<dbReference type="Gene3D" id="3.30.70.330">
    <property type="match status" value="2"/>
</dbReference>
<name>A0AAD5TK26_9FUNG</name>
<dbReference type="EMBL" id="JADGJQ010000033">
    <property type="protein sequence ID" value="KAJ3177438.1"/>
    <property type="molecule type" value="Genomic_DNA"/>
</dbReference>
<comment type="caution">
    <text evidence="6">The sequence shown here is derived from an EMBL/GenBank/DDBJ whole genome shotgun (WGS) entry which is preliminary data.</text>
</comment>
<evidence type="ECO:0000256" key="3">
    <source>
        <dbReference type="PROSITE-ProRule" id="PRU00176"/>
    </source>
</evidence>
<dbReference type="PROSITE" id="PS50102">
    <property type="entry name" value="RRM"/>
    <property type="match status" value="2"/>
</dbReference>
<accession>A0AAD5TK26</accession>
<dbReference type="InterPro" id="IPR012677">
    <property type="entry name" value="Nucleotide-bd_a/b_plait_sf"/>
</dbReference>
<feature type="region of interest" description="Disordered" evidence="4">
    <location>
        <begin position="434"/>
        <end position="533"/>
    </location>
</feature>
<evidence type="ECO:0000256" key="4">
    <source>
        <dbReference type="SAM" id="MobiDB-lite"/>
    </source>
</evidence>
<keyword evidence="1" id="KW-0677">Repeat</keyword>
<gene>
    <name evidence="6" type="ORF">HDU87_004457</name>
</gene>
<dbReference type="AlphaFoldDB" id="A0AAD5TK26"/>
<feature type="compositionally biased region" description="Low complexity" evidence="4">
    <location>
        <begin position="520"/>
        <end position="533"/>
    </location>
</feature>
<dbReference type="GO" id="GO:0006417">
    <property type="term" value="P:regulation of translation"/>
    <property type="evidence" value="ECO:0007669"/>
    <property type="project" value="TreeGrafter"/>
</dbReference>
<feature type="compositionally biased region" description="Gly residues" evidence="4">
    <location>
        <begin position="509"/>
        <end position="519"/>
    </location>
</feature>
<dbReference type="Proteomes" id="UP001212152">
    <property type="component" value="Unassembled WGS sequence"/>
</dbReference>
<dbReference type="PANTHER" id="PTHR48032">
    <property type="entry name" value="RNA-BINDING PROTEIN MUSASHI HOMOLOG RBP6"/>
    <property type="match status" value="1"/>
</dbReference>
<sequence>MDTNDDFDLGEDLQNPYGLDNGDSYIAEDATYLGGGEDMPEMEGLGLDGLETDGQLEPEDDLQDHHYEHVKANGSILDPNKSEAGKMFIGGLNWETTDESMRTYFEKFGEVEDCVVMKDPTTSRSRGFGFLTFKDPQSVEEVVQLEHTLDGKIIDPKRAIPREEQEKTEKIFVGGVGPDVTEDQFREYFMQFGKVIDATLMIDRETGRPRGFGFITFENSDGVDKAMAKQFMGELAINDKTVEVKRAMPKHKVPQAGVVPQPRFGRPDGFPGGIDARSSAFGPMRSRIGYGGDPMQMSMAMGRMPASRYGYPAGAAAAMGYARYGGGSAEGGPSGAYSGAAAAGYSYPAMYGRYGGYGGMDGYPYGRTPAAMAAYYAARGYGGGSGLPYGYGYPGSYGSYGGGSSGSAGGEMYRYGGSGMATIGYSREGAGGGYGRELSPAEEGGGSPVRGAIRAGSGGGRGYSPVDRRDDDEGEAVALAGGEVDVKPIITPSGPRFPRDRDREYGSGYPSGGGGGYGRSSGSRGHGYHPYAR</sequence>
<protein>
    <recommendedName>
        <fullName evidence="5">RRM domain-containing protein</fullName>
    </recommendedName>
</protein>
<dbReference type="InterPro" id="IPR034156">
    <property type="entry name" value="Hrp1_RRM1"/>
</dbReference>
<reference evidence="6" key="1">
    <citation type="submission" date="2020-05" db="EMBL/GenBank/DDBJ databases">
        <title>Phylogenomic resolution of chytrid fungi.</title>
        <authorList>
            <person name="Stajich J.E."/>
            <person name="Amses K."/>
            <person name="Simmons R."/>
            <person name="Seto K."/>
            <person name="Myers J."/>
            <person name="Bonds A."/>
            <person name="Quandt C.A."/>
            <person name="Barry K."/>
            <person name="Liu P."/>
            <person name="Grigoriev I."/>
            <person name="Longcore J.E."/>
            <person name="James T.Y."/>
        </authorList>
    </citation>
    <scope>NUCLEOTIDE SEQUENCE</scope>
    <source>
        <strain evidence="6">JEL0379</strain>
    </source>
</reference>
<proteinExistence type="predicted"/>
<dbReference type="SUPFAM" id="SSF54928">
    <property type="entry name" value="RNA-binding domain, RBD"/>
    <property type="match status" value="2"/>
</dbReference>
<evidence type="ECO:0000313" key="7">
    <source>
        <dbReference type="Proteomes" id="UP001212152"/>
    </source>
</evidence>
<feature type="region of interest" description="Disordered" evidence="4">
    <location>
        <begin position="1"/>
        <end position="24"/>
    </location>
</feature>
<feature type="compositionally biased region" description="Acidic residues" evidence="4">
    <location>
        <begin position="1"/>
        <end position="11"/>
    </location>
</feature>